<dbReference type="SUPFAM" id="SSF55347">
    <property type="entry name" value="Glyceraldehyde-3-phosphate dehydrogenase-like, C-terminal domain"/>
    <property type="match status" value="1"/>
</dbReference>
<organism evidence="5 6">
    <name type="scientific">Streptomyces fildesensis</name>
    <dbReference type="NCBI Taxonomy" id="375757"/>
    <lineage>
        <taxon>Bacteria</taxon>
        <taxon>Bacillati</taxon>
        <taxon>Actinomycetota</taxon>
        <taxon>Actinomycetes</taxon>
        <taxon>Kitasatosporales</taxon>
        <taxon>Streptomycetaceae</taxon>
        <taxon>Streptomyces</taxon>
    </lineage>
</organism>
<evidence type="ECO:0000259" key="3">
    <source>
        <dbReference type="Pfam" id="PF01408"/>
    </source>
</evidence>
<proteinExistence type="inferred from homology"/>
<feature type="region of interest" description="Disordered" evidence="2">
    <location>
        <begin position="1"/>
        <end position="49"/>
    </location>
</feature>
<dbReference type="InterPro" id="IPR051317">
    <property type="entry name" value="Gfo/Idh/MocA_oxidoreduct"/>
</dbReference>
<evidence type="ECO:0000256" key="1">
    <source>
        <dbReference type="ARBA" id="ARBA00010928"/>
    </source>
</evidence>
<feature type="domain" description="Gfo/Idh/MocA-like oxidoreductase C-terminal" evidence="4">
    <location>
        <begin position="180"/>
        <end position="416"/>
    </location>
</feature>
<evidence type="ECO:0000313" key="5">
    <source>
        <dbReference type="EMBL" id="MFI9105396.1"/>
    </source>
</evidence>
<accession>A0ABW8CG16</accession>
<dbReference type="EMBL" id="JBITYG010000012">
    <property type="protein sequence ID" value="MFI9105396.1"/>
    <property type="molecule type" value="Genomic_DNA"/>
</dbReference>
<sequence>MTSPQPPGAPASDAPPADAPHSATHPASAPAPATRPANAPTPRPPDDDLRIGVIGLGLRGSLAETAHRPGAGARVAAVADLDPAVRAEAAARFPGAAVTDDHRTILGSADIDAVLVLTPDHTHAELACEALRAGKPVLVEKPLDITVERCDAILRTAYETGTRLYVGHNMRHMPVIRLMRDLITRGDIGEVKTVWVRHFVGHGGDFYFKDWHAERRCTTGLLLQKAAHDLDVLHWLAGGYTRQVQALGDLMVYGAPDADRRAPGEPKAAGWLDDDNWPPRSQRNLNPVIDVEDVSLVNLRLDNGVLAAYQQCHFTPDYWRNYTVIGDAGRLENFGDGPGAVVKVWNARRSGHRPEADAVHPVPDLQDNAFHGGADPLLIDEFLRFARDGGPTDTSPVAARMAVAAGAQATASLRDGGTPRTIPPLDADLAAYFAAHQSRADQSRADQCRARQPSSTNSRPALDD</sequence>
<comment type="caution">
    <text evidence="5">The sequence shown here is derived from an EMBL/GenBank/DDBJ whole genome shotgun (WGS) entry which is preliminary data.</text>
</comment>
<dbReference type="SUPFAM" id="SSF51735">
    <property type="entry name" value="NAD(P)-binding Rossmann-fold domains"/>
    <property type="match status" value="1"/>
</dbReference>
<dbReference type="InterPro" id="IPR004104">
    <property type="entry name" value="Gfo/Idh/MocA-like_OxRdtase_C"/>
</dbReference>
<dbReference type="Gene3D" id="3.40.50.720">
    <property type="entry name" value="NAD(P)-binding Rossmann-like Domain"/>
    <property type="match status" value="1"/>
</dbReference>
<dbReference type="PANTHER" id="PTHR43708">
    <property type="entry name" value="CONSERVED EXPRESSED OXIDOREDUCTASE (EUROFUNG)"/>
    <property type="match status" value="1"/>
</dbReference>
<dbReference type="Gene3D" id="3.30.360.10">
    <property type="entry name" value="Dihydrodipicolinate Reductase, domain 2"/>
    <property type="match status" value="1"/>
</dbReference>
<dbReference type="Pfam" id="PF02894">
    <property type="entry name" value="GFO_IDH_MocA_C"/>
    <property type="match status" value="1"/>
</dbReference>
<feature type="compositionally biased region" description="Polar residues" evidence="2">
    <location>
        <begin position="452"/>
        <end position="464"/>
    </location>
</feature>
<feature type="region of interest" description="Disordered" evidence="2">
    <location>
        <begin position="436"/>
        <end position="464"/>
    </location>
</feature>
<protein>
    <submittedName>
        <fullName evidence="5">Gfo/Idh/MocA family oxidoreductase</fullName>
    </submittedName>
</protein>
<dbReference type="InterPro" id="IPR036291">
    <property type="entry name" value="NAD(P)-bd_dom_sf"/>
</dbReference>
<feature type="compositionally biased region" description="Low complexity" evidence="2">
    <location>
        <begin position="10"/>
        <end position="40"/>
    </location>
</feature>
<name>A0ABW8CG16_9ACTN</name>
<dbReference type="RefSeq" id="WP_399656082.1">
    <property type="nucleotide sequence ID" value="NZ_JBITYG010000012.1"/>
</dbReference>
<feature type="compositionally biased region" description="Basic and acidic residues" evidence="2">
    <location>
        <begin position="438"/>
        <end position="449"/>
    </location>
</feature>
<feature type="domain" description="Gfo/Idh/MocA-like oxidoreductase N-terminal" evidence="3">
    <location>
        <begin position="49"/>
        <end position="168"/>
    </location>
</feature>
<dbReference type="Pfam" id="PF01408">
    <property type="entry name" value="GFO_IDH_MocA"/>
    <property type="match status" value="1"/>
</dbReference>
<comment type="similarity">
    <text evidence="1">Belongs to the Gfo/Idh/MocA family.</text>
</comment>
<keyword evidence="6" id="KW-1185">Reference proteome</keyword>
<evidence type="ECO:0000256" key="2">
    <source>
        <dbReference type="SAM" id="MobiDB-lite"/>
    </source>
</evidence>
<evidence type="ECO:0000313" key="6">
    <source>
        <dbReference type="Proteomes" id="UP001614394"/>
    </source>
</evidence>
<gene>
    <name evidence="5" type="ORF">ACIGXA_33280</name>
</gene>
<dbReference type="PANTHER" id="PTHR43708:SF8">
    <property type="entry name" value="OXIDOREDUCTASE"/>
    <property type="match status" value="1"/>
</dbReference>
<reference evidence="5 6" key="1">
    <citation type="submission" date="2024-10" db="EMBL/GenBank/DDBJ databases">
        <title>The Natural Products Discovery Center: Release of the First 8490 Sequenced Strains for Exploring Actinobacteria Biosynthetic Diversity.</title>
        <authorList>
            <person name="Kalkreuter E."/>
            <person name="Kautsar S.A."/>
            <person name="Yang D."/>
            <person name="Bader C.D."/>
            <person name="Teijaro C.N."/>
            <person name="Fluegel L."/>
            <person name="Davis C.M."/>
            <person name="Simpson J.R."/>
            <person name="Lauterbach L."/>
            <person name="Steele A.D."/>
            <person name="Gui C."/>
            <person name="Meng S."/>
            <person name="Li G."/>
            <person name="Viehrig K."/>
            <person name="Ye F."/>
            <person name="Su P."/>
            <person name="Kiefer A.F."/>
            <person name="Nichols A."/>
            <person name="Cepeda A.J."/>
            <person name="Yan W."/>
            <person name="Fan B."/>
            <person name="Jiang Y."/>
            <person name="Adhikari A."/>
            <person name="Zheng C.-J."/>
            <person name="Schuster L."/>
            <person name="Cowan T.M."/>
            <person name="Smanski M.J."/>
            <person name="Chevrette M.G."/>
            <person name="De Carvalho L.P.S."/>
            <person name="Shen B."/>
        </authorList>
    </citation>
    <scope>NUCLEOTIDE SEQUENCE [LARGE SCALE GENOMIC DNA]</scope>
    <source>
        <strain evidence="5 6">NPDC053399</strain>
    </source>
</reference>
<evidence type="ECO:0000259" key="4">
    <source>
        <dbReference type="Pfam" id="PF02894"/>
    </source>
</evidence>
<dbReference type="Proteomes" id="UP001614394">
    <property type="component" value="Unassembled WGS sequence"/>
</dbReference>
<dbReference type="InterPro" id="IPR000683">
    <property type="entry name" value="Gfo/Idh/MocA-like_OxRdtase_N"/>
</dbReference>